<dbReference type="Proteomes" id="UP001140258">
    <property type="component" value="Unassembled WGS sequence"/>
</dbReference>
<dbReference type="EMBL" id="JANUCQ010000003">
    <property type="protein sequence ID" value="MCS3922581.1"/>
    <property type="molecule type" value="Genomic_DNA"/>
</dbReference>
<organism evidence="1 2">
    <name type="scientific">Methanococcus voltae PS</name>
    <dbReference type="NCBI Taxonomy" id="523842"/>
    <lineage>
        <taxon>Archaea</taxon>
        <taxon>Methanobacteriati</taxon>
        <taxon>Methanobacteriota</taxon>
        <taxon>Methanomada group</taxon>
        <taxon>Methanococci</taxon>
        <taxon>Methanococcales</taxon>
        <taxon>Methanococcaceae</taxon>
        <taxon>Methanococcus</taxon>
    </lineage>
</organism>
<evidence type="ECO:0000313" key="2">
    <source>
        <dbReference type="Proteomes" id="UP001140258"/>
    </source>
</evidence>
<sequence>MNLEILYNMQQSKISTSNNSSKVTLASSEVRHLYKKNKEERGEDANVPYHKYVQHTYAFLDGIPVIILNAHDKNGKILRKDNIGNVINKLY</sequence>
<name>A0ABT2EX83_METVO</name>
<accession>A0ABT2EX83</accession>
<proteinExistence type="predicted"/>
<reference evidence="1" key="1">
    <citation type="submission" date="2022-08" db="EMBL/GenBank/DDBJ databases">
        <title>Genomic Encyclopedia of Type Strains, Phase V (KMG-V): Genome sequencing to study the core and pangenomes of soil and plant-associated prokaryotes.</title>
        <authorList>
            <person name="Whitman W."/>
        </authorList>
    </citation>
    <scope>NUCLEOTIDE SEQUENCE</scope>
    <source>
        <strain evidence="1">PS</strain>
    </source>
</reference>
<gene>
    <name evidence="1" type="ORF">M2325_001277</name>
</gene>
<evidence type="ECO:0000313" key="1">
    <source>
        <dbReference type="EMBL" id="MCS3922581.1"/>
    </source>
</evidence>
<keyword evidence="2" id="KW-1185">Reference proteome</keyword>
<comment type="caution">
    <text evidence="1">The sequence shown here is derived from an EMBL/GenBank/DDBJ whole genome shotgun (WGS) entry which is preliminary data.</text>
</comment>
<protein>
    <submittedName>
        <fullName evidence="1">Uncharacterized protein</fullName>
    </submittedName>
</protein>
<dbReference type="RefSeq" id="WP_259052177.1">
    <property type="nucleotide sequence ID" value="NZ_JANUCQ010000003.1"/>
</dbReference>